<organism evidence="1 2">
    <name type="scientific">Romanomermis culicivorax</name>
    <name type="common">Nematode worm</name>
    <dbReference type="NCBI Taxonomy" id="13658"/>
    <lineage>
        <taxon>Eukaryota</taxon>
        <taxon>Metazoa</taxon>
        <taxon>Ecdysozoa</taxon>
        <taxon>Nematoda</taxon>
        <taxon>Enoplea</taxon>
        <taxon>Dorylaimia</taxon>
        <taxon>Mermithida</taxon>
        <taxon>Mermithoidea</taxon>
        <taxon>Mermithidae</taxon>
        <taxon>Romanomermis</taxon>
    </lineage>
</organism>
<evidence type="ECO:0000313" key="2">
    <source>
        <dbReference type="WBParaSite" id="nRc.2.0.1.t44281-RA"/>
    </source>
</evidence>
<keyword evidence="1" id="KW-1185">Reference proteome</keyword>
<accession>A0A915L1C6</accession>
<proteinExistence type="predicted"/>
<name>A0A915L1C6_ROMCU</name>
<reference evidence="2" key="1">
    <citation type="submission" date="2022-11" db="UniProtKB">
        <authorList>
            <consortium name="WormBaseParasite"/>
        </authorList>
    </citation>
    <scope>IDENTIFICATION</scope>
</reference>
<sequence length="115" mass="13062">PNFDGENPFDGPKIDDEKCFKKLTNFSQSDRQVWLVHSKVLRWITVAKSKLAEKSINYDDDVCSPRYSDICSEFGCKKGESSQPGVVFPVTEEPTILEKMAKQEASEDLEDTVIR</sequence>
<dbReference type="Proteomes" id="UP000887565">
    <property type="component" value="Unplaced"/>
</dbReference>
<dbReference type="WBParaSite" id="nRc.2.0.1.t44281-RA">
    <property type="protein sequence ID" value="nRc.2.0.1.t44281-RA"/>
    <property type="gene ID" value="nRc.2.0.1.g44281"/>
</dbReference>
<evidence type="ECO:0000313" key="1">
    <source>
        <dbReference type="Proteomes" id="UP000887565"/>
    </source>
</evidence>
<protein>
    <submittedName>
        <fullName evidence="2">Uncharacterized protein</fullName>
    </submittedName>
</protein>
<dbReference type="AlphaFoldDB" id="A0A915L1C6"/>